<reference evidence="9 10" key="1">
    <citation type="submission" date="2019-01" db="EMBL/GenBank/DDBJ databases">
        <title>Geovibrio thiophilus DSM 11263, complete genome.</title>
        <authorList>
            <person name="Spring S."/>
            <person name="Bunk B."/>
            <person name="Sproer C."/>
        </authorList>
    </citation>
    <scope>NUCLEOTIDE SEQUENCE [LARGE SCALE GENOMIC DNA]</scope>
    <source>
        <strain evidence="9 10">DSM 11263</strain>
    </source>
</reference>
<feature type="transmembrane region" description="Helical" evidence="8">
    <location>
        <begin position="12"/>
        <end position="32"/>
    </location>
</feature>
<evidence type="ECO:0000256" key="6">
    <source>
        <dbReference type="ARBA" id="ARBA00023136"/>
    </source>
</evidence>
<evidence type="ECO:0000256" key="4">
    <source>
        <dbReference type="ARBA" id="ARBA00022692"/>
    </source>
</evidence>
<keyword evidence="5 8" id="KW-1133">Transmembrane helix</keyword>
<protein>
    <submittedName>
        <fullName evidence="9">Biopolymer transporter ExbD</fullName>
    </submittedName>
</protein>
<evidence type="ECO:0000313" key="9">
    <source>
        <dbReference type="EMBL" id="QAR32928.1"/>
    </source>
</evidence>
<keyword evidence="3" id="KW-1003">Cell membrane</keyword>
<keyword evidence="7" id="KW-0653">Protein transport</keyword>
<dbReference type="EMBL" id="CP035108">
    <property type="protein sequence ID" value="QAR32928.1"/>
    <property type="molecule type" value="Genomic_DNA"/>
</dbReference>
<sequence length="133" mass="14570">MKFSRDDRKQSLDINITPLIDVVFLLLIFFMVSTSFIVSSSIDVDLPKAKGDPVEVKKNIRISINSEGGIHINGVLYPDDKVAGILDSLKNESAEATVVIEADKSATHGKVVFVMDAARKTGFEKFAIAVEEE</sequence>
<dbReference type="PANTHER" id="PTHR30558">
    <property type="entry name" value="EXBD MEMBRANE COMPONENT OF PMF-DRIVEN MACROMOLECULE IMPORT SYSTEM"/>
    <property type="match status" value="1"/>
</dbReference>
<keyword evidence="7" id="KW-0813">Transport</keyword>
<dbReference type="Pfam" id="PF02472">
    <property type="entry name" value="ExbD"/>
    <property type="match status" value="1"/>
</dbReference>
<dbReference type="GO" id="GO:0005886">
    <property type="term" value="C:plasma membrane"/>
    <property type="evidence" value="ECO:0007669"/>
    <property type="project" value="UniProtKB-SubCell"/>
</dbReference>
<accession>A0A3R6AXQ5</accession>
<dbReference type="OrthoDB" id="8858387at2"/>
<dbReference type="AlphaFoldDB" id="A0A3R6AXQ5"/>
<evidence type="ECO:0000256" key="7">
    <source>
        <dbReference type="RuleBase" id="RU003879"/>
    </source>
</evidence>
<dbReference type="Gene3D" id="3.30.420.270">
    <property type="match status" value="1"/>
</dbReference>
<dbReference type="KEGG" id="gtl:EP073_05760"/>
<evidence type="ECO:0000256" key="5">
    <source>
        <dbReference type="ARBA" id="ARBA00022989"/>
    </source>
</evidence>
<dbReference type="InterPro" id="IPR003400">
    <property type="entry name" value="ExbD"/>
</dbReference>
<comment type="similarity">
    <text evidence="2 7">Belongs to the ExbD/TolR family.</text>
</comment>
<evidence type="ECO:0000256" key="1">
    <source>
        <dbReference type="ARBA" id="ARBA00004162"/>
    </source>
</evidence>
<evidence type="ECO:0000256" key="2">
    <source>
        <dbReference type="ARBA" id="ARBA00005811"/>
    </source>
</evidence>
<keyword evidence="10" id="KW-1185">Reference proteome</keyword>
<name>A0A3R6AXQ5_9BACT</name>
<dbReference type="RefSeq" id="WP_128466214.1">
    <property type="nucleotide sequence ID" value="NZ_CP035108.1"/>
</dbReference>
<gene>
    <name evidence="9" type="ORF">EP073_05760</name>
</gene>
<comment type="subcellular location">
    <subcellularLocation>
        <location evidence="1">Cell membrane</location>
        <topology evidence="1">Single-pass membrane protein</topology>
    </subcellularLocation>
    <subcellularLocation>
        <location evidence="7">Cell membrane</location>
        <topology evidence="7">Single-pass type II membrane protein</topology>
    </subcellularLocation>
</comment>
<evidence type="ECO:0000313" key="10">
    <source>
        <dbReference type="Proteomes" id="UP000287502"/>
    </source>
</evidence>
<keyword evidence="4 7" id="KW-0812">Transmembrane</keyword>
<dbReference type="Proteomes" id="UP000287502">
    <property type="component" value="Chromosome"/>
</dbReference>
<proteinExistence type="inferred from homology"/>
<dbReference type="GO" id="GO:0022857">
    <property type="term" value="F:transmembrane transporter activity"/>
    <property type="evidence" value="ECO:0007669"/>
    <property type="project" value="InterPro"/>
</dbReference>
<keyword evidence="6 8" id="KW-0472">Membrane</keyword>
<dbReference type="GO" id="GO:0015031">
    <property type="term" value="P:protein transport"/>
    <property type="evidence" value="ECO:0007669"/>
    <property type="project" value="UniProtKB-KW"/>
</dbReference>
<evidence type="ECO:0000256" key="8">
    <source>
        <dbReference type="SAM" id="Phobius"/>
    </source>
</evidence>
<organism evidence="9 10">
    <name type="scientific">Geovibrio thiophilus</name>
    <dbReference type="NCBI Taxonomy" id="139438"/>
    <lineage>
        <taxon>Bacteria</taxon>
        <taxon>Pseudomonadati</taxon>
        <taxon>Deferribacterota</taxon>
        <taxon>Deferribacteres</taxon>
        <taxon>Deferribacterales</taxon>
        <taxon>Geovibrionaceae</taxon>
        <taxon>Geovibrio</taxon>
    </lineage>
</organism>
<evidence type="ECO:0000256" key="3">
    <source>
        <dbReference type="ARBA" id="ARBA00022475"/>
    </source>
</evidence>